<accession>A0A5J9UVV2</accession>
<organism evidence="2 3">
    <name type="scientific">Eragrostis curvula</name>
    <name type="common">weeping love grass</name>
    <dbReference type="NCBI Taxonomy" id="38414"/>
    <lineage>
        <taxon>Eukaryota</taxon>
        <taxon>Viridiplantae</taxon>
        <taxon>Streptophyta</taxon>
        <taxon>Embryophyta</taxon>
        <taxon>Tracheophyta</taxon>
        <taxon>Spermatophyta</taxon>
        <taxon>Magnoliopsida</taxon>
        <taxon>Liliopsida</taxon>
        <taxon>Poales</taxon>
        <taxon>Poaceae</taxon>
        <taxon>PACMAD clade</taxon>
        <taxon>Chloridoideae</taxon>
        <taxon>Eragrostideae</taxon>
        <taxon>Eragrostidinae</taxon>
        <taxon>Eragrostis</taxon>
    </lineage>
</organism>
<evidence type="ECO:0000313" key="2">
    <source>
        <dbReference type="EMBL" id="TVU27494.1"/>
    </source>
</evidence>
<name>A0A5J9UVV2_9POAL</name>
<dbReference type="Proteomes" id="UP000324897">
    <property type="component" value="Chromosome 2"/>
</dbReference>
<feature type="transmembrane region" description="Helical" evidence="1">
    <location>
        <begin position="235"/>
        <end position="258"/>
    </location>
</feature>
<evidence type="ECO:0000256" key="1">
    <source>
        <dbReference type="SAM" id="Phobius"/>
    </source>
</evidence>
<dbReference type="EMBL" id="RWGY01000013">
    <property type="protein sequence ID" value="TVU27494.1"/>
    <property type="molecule type" value="Genomic_DNA"/>
</dbReference>
<dbReference type="OrthoDB" id="693069at2759"/>
<feature type="transmembrane region" description="Helical" evidence="1">
    <location>
        <begin position="264"/>
        <end position="286"/>
    </location>
</feature>
<keyword evidence="1" id="KW-0472">Membrane</keyword>
<dbReference type="Gramene" id="TVU27494">
    <property type="protein sequence ID" value="TVU27494"/>
    <property type="gene ID" value="EJB05_30108"/>
</dbReference>
<protein>
    <submittedName>
        <fullName evidence="2">Uncharacterized protein</fullName>
    </submittedName>
</protein>
<dbReference type="PANTHER" id="PTHR36478:SF18">
    <property type="entry name" value="LISH DOMAIN-CONTAINING PROTEIN"/>
    <property type="match status" value="1"/>
</dbReference>
<proteinExistence type="predicted"/>
<keyword evidence="3" id="KW-1185">Reference proteome</keyword>
<comment type="caution">
    <text evidence="2">The sequence shown here is derived from an EMBL/GenBank/DDBJ whole genome shotgun (WGS) entry which is preliminary data.</text>
</comment>
<keyword evidence="1" id="KW-0812">Transmembrane</keyword>
<dbReference type="AlphaFoldDB" id="A0A5J9UVV2"/>
<evidence type="ECO:0000313" key="3">
    <source>
        <dbReference type="Proteomes" id="UP000324897"/>
    </source>
</evidence>
<gene>
    <name evidence="2" type="ORF">EJB05_30108</name>
</gene>
<feature type="non-terminal residue" evidence="2">
    <location>
        <position position="1"/>
    </location>
</feature>
<dbReference type="PANTHER" id="PTHR36478">
    <property type="entry name" value="OS04G0614237 PROTEIN-RELATED"/>
    <property type="match status" value="1"/>
</dbReference>
<reference evidence="2 3" key="1">
    <citation type="journal article" date="2019" name="Sci. Rep.">
        <title>A high-quality genome of Eragrostis curvula grass provides insights into Poaceae evolution and supports new strategies to enhance forage quality.</title>
        <authorList>
            <person name="Carballo J."/>
            <person name="Santos B.A.C.M."/>
            <person name="Zappacosta D."/>
            <person name="Garbus I."/>
            <person name="Selva J.P."/>
            <person name="Gallo C.A."/>
            <person name="Diaz A."/>
            <person name="Albertini E."/>
            <person name="Caccamo M."/>
            <person name="Echenique V."/>
        </authorList>
    </citation>
    <scope>NUCLEOTIDE SEQUENCE [LARGE SCALE GENOMIC DNA]</scope>
    <source>
        <strain evidence="3">cv. Victoria</strain>
        <tissue evidence="2">Leaf</tissue>
    </source>
</reference>
<sequence length="384" mass="43633">MIRAYHVVDVRRDAAVDHARFPDKLCARRILCFLKRRHLHGAAHQLERETAVFFDMSHLRYLATTARWDELTSYVHRFLPSPTSLLATLFLHRLHIYQVLGTIADGGNRVNDIDRLYPLLDDTAAKDRPHVAALRIFFHDVRKRPPGDVASWMQVWKTAAEKLEKLALKCPELKGKLHLPHSPHYAPKRWQINLSGWVPCPYVLSHQLLTRRKATNPKRVISGVSMNKRSSQCMVICSSYFYLYLLKFTLFHCLLLAGDQQETFSSTFPLMSATELIGWYLVYFLFKKKNSTKGRDVPWLCIKKMPRSNPGFSSNETSSSMISDMQIELAVPRAPGADASSVAGILGGDGSLGKEEVDAGKSKKRKMSAMRRQIPASLACHLFN</sequence>
<keyword evidence="1" id="KW-1133">Transmembrane helix</keyword>